<feature type="domain" description="NADPH-dependent FMN reductase-like" evidence="4">
    <location>
        <begin position="17"/>
        <end position="167"/>
    </location>
</feature>
<dbReference type="AlphaFoldDB" id="A0A1G6JB82"/>
<keyword evidence="2" id="KW-0288">FMN</keyword>
<gene>
    <name evidence="5" type="ORF">SAMN05216410_1298</name>
</gene>
<dbReference type="SUPFAM" id="SSF52218">
    <property type="entry name" value="Flavoproteins"/>
    <property type="match status" value="1"/>
</dbReference>
<sequence length="221" mass="23111">MSTIPVVPSTAAAPTRKIVAITAGLSQPSSTRLLTDRLVADSVGSLATRGVTADVHVVELRDLAHEIMDMMLTGFPAPRLRTVIDAVGSADGIIAVSPIFTASYSGLFKSFFDILDNAAIAGVPVLMAATAGTPRHSLTLEHEMRPMFSYLRAIVTPTAVFAASSDWGTGGSTNASTDDLAGRIRRAAQEFSALVSAHEQAPAPMSPFGDFLPFAQQLAGK</sequence>
<keyword evidence="3" id="KW-0560">Oxidoreductase</keyword>
<evidence type="ECO:0000256" key="1">
    <source>
        <dbReference type="ARBA" id="ARBA00022630"/>
    </source>
</evidence>
<dbReference type="Proteomes" id="UP000199039">
    <property type="component" value="Unassembled WGS sequence"/>
</dbReference>
<dbReference type="RefSeq" id="WP_093181800.1">
    <property type="nucleotide sequence ID" value="NZ_FMYH01000002.1"/>
</dbReference>
<organism evidence="5 6">
    <name type="scientific">Sanguibacter gelidistatuariae</name>
    <dbReference type="NCBI Taxonomy" id="1814289"/>
    <lineage>
        <taxon>Bacteria</taxon>
        <taxon>Bacillati</taxon>
        <taxon>Actinomycetota</taxon>
        <taxon>Actinomycetes</taxon>
        <taxon>Micrococcales</taxon>
        <taxon>Sanguibacteraceae</taxon>
        <taxon>Sanguibacter</taxon>
    </lineage>
</organism>
<protein>
    <submittedName>
        <fullName evidence="5">FMN reductase</fullName>
    </submittedName>
</protein>
<proteinExistence type="predicted"/>
<dbReference type="InterPro" id="IPR051814">
    <property type="entry name" value="NAD(P)H-dep_FMN_reductase"/>
</dbReference>
<reference evidence="5 6" key="1">
    <citation type="submission" date="2016-09" db="EMBL/GenBank/DDBJ databases">
        <authorList>
            <person name="Capua I."/>
            <person name="De Benedictis P."/>
            <person name="Joannis T."/>
            <person name="Lombin L.H."/>
            <person name="Cattoli G."/>
        </authorList>
    </citation>
    <scope>NUCLEOTIDE SEQUENCE [LARGE SCALE GENOMIC DNA]</scope>
    <source>
        <strain evidence="5 6">ISLP-3</strain>
    </source>
</reference>
<dbReference type="NCBIfam" id="TIGR04037">
    <property type="entry name" value="LLM_duo_CE1759"/>
    <property type="match status" value="1"/>
</dbReference>
<evidence type="ECO:0000313" key="5">
    <source>
        <dbReference type="EMBL" id="SDC16044.1"/>
    </source>
</evidence>
<name>A0A1G6JB82_9MICO</name>
<dbReference type="Pfam" id="PF03358">
    <property type="entry name" value="FMN_red"/>
    <property type="match status" value="1"/>
</dbReference>
<evidence type="ECO:0000313" key="6">
    <source>
        <dbReference type="Proteomes" id="UP000199039"/>
    </source>
</evidence>
<dbReference type="PANTHER" id="PTHR43408:SF2">
    <property type="entry name" value="FMN REDUCTASE (NADPH)"/>
    <property type="match status" value="1"/>
</dbReference>
<evidence type="ECO:0000256" key="3">
    <source>
        <dbReference type="ARBA" id="ARBA00023002"/>
    </source>
</evidence>
<accession>A0A1G6JB82</accession>
<dbReference type="Gene3D" id="3.40.50.360">
    <property type="match status" value="1"/>
</dbReference>
<dbReference type="STRING" id="1814289.SAMN05216410_1298"/>
<dbReference type="PANTHER" id="PTHR43408">
    <property type="entry name" value="FMN REDUCTASE (NADPH)"/>
    <property type="match status" value="1"/>
</dbReference>
<keyword evidence="6" id="KW-1185">Reference proteome</keyword>
<evidence type="ECO:0000259" key="4">
    <source>
        <dbReference type="Pfam" id="PF03358"/>
    </source>
</evidence>
<keyword evidence="1" id="KW-0285">Flavoprotein</keyword>
<dbReference type="InterPro" id="IPR005025">
    <property type="entry name" value="FMN_Rdtase-like_dom"/>
</dbReference>
<dbReference type="OrthoDB" id="1643408at2"/>
<dbReference type="InterPro" id="IPR029039">
    <property type="entry name" value="Flavoprotein-like_sf"/>
</dbReference>
<dbReference type="EMBL" id="FMYH01000002">
    <property type="protein sequence ID" value="SDC16044.1"/>
    <property type="molecule type" value="Genomic_DNA"/>
</dbReference>
<dbReference type="GO" id="GO:0016491">
    <property type="term" value="F:oxidoreductase activity"/>
    <property type="evidence" value="ECO:0007669"/>
    <property type="project" value="UniProtKB-KW"/>
</dbReference>
<dbReference type="InterPro" id="IPR023932">
    <property type="entry name" value="CE1759_FMN_reduct"/>
</dbReference>
<evidence type="ECO:0000256" key="2">
    <source>
        <dbReference type="ARBA" id="ARBA00022643"/>
    </source>
</evidence>